<dbReference type="Proteomes" id="UP000664203">
    <property type="component" value="Unassembled WGS sequence"/>
</dbReference>
<evidence type="ECO:0000313" key="2">
    <source>
        <dbReference type="Proteomes" id="UP000664203"/>
    </source>
</evidence>
<reference evidence="1" key="1">
    <citation type="submission" date="2021-03" db="EMBL/GenBank/DDBJ databases">
        <authorList>
            <person name="Tagirdzhanova G."/>
        </authorList>
    </citation>
    <scope>NUCLEOTIDE SEQUENCE</scope>
</reference>
<dbReference type="AlphaFoldDB" id="A0A8H3PLH1"/>
<keyword evidence="2" id="KW-1185">Reference proteome</keyword>
<organism evidence="1 2">
    <name type="scientific">Alectoria fallacina</name>
    <dbReference type="NCBI Taxonomy" id="1903189"/>
    <lineage>
        <taxon>Eukaryota</taxon>
        <taxon>Fungi</taxon>
        <taxon>Dikarya</taxon>
        <taxon>Ascomycota</taxon>
        <taxon>Pezizomycotina</taxon>
        <taxon>Lecanoromycetes</taxon>
        <taxon>OSLEUM clade</taxon>
        <taxon>Lecanoromycetidae</taxon>
        <taxon>Lecanorales</taxon>
        <taxon>Lecanorineae</taxon>
        <taxon>Parmeliaceae</taxon>
        <taxon>Alectoria</taxon>
    </lineage>
</organism>
<name>A0A8H3PLH1_9LECA</name>
<comment type="caution">
    <text evidence="1">The sequence shown here is derived from an EMBL/GenBank/DDBJ whole genome shotgun (WGS) entry which is preliminary data.</text>
</comment>
<evidence type="ECO:0000313" key="1">
    <source>
        <dbReference type="EMBL" id="CAF9943760.1"/>
    </source>
</evidence>
<gene>
    <name evidence="1" type="ORF">ALECFALPRED_001203</name>
</gene>
<dbReference type="EMBL" id="CAJPDR010001244">
    <property type="protein sequence ID" value="CAF9943760.1"/>
    <property type="molecule type" value="Genomic_DNA"/>
</dbReference>
<protein>
    <submittedName>
        <fullName evidence="1">Uncharacterized protein</fullName>
    </submittedName>
</protein>
<accession>A0A8H3PLH1</accession>
<proteinExistence type="predicted"/>
<sequence length="141" mass="15446">MHEDQPQNSYIARPCVCGRGLHFEICCGVTAGPKNVCGDSCSLTIKNAAKLLNKDTRDLYVSTARHPDPPHLHLPDNVFYSACVCLEVSGSNPNRNLIQGPNSKTFEGAMQRLEEEVTWKLCLKNSSAAGDAGWLFQPLSE</sequence>